<keyword evidence="6" id="KW-0539">Nucleus</keyword>
<comment type="similarity">
    <text evidence="2">Belongs to the EFR3 family.</text>
</comment>
<dbReference type="FunFam" id="1.25.10.10:FF:001136">
    <property type="entry name" value="Beta-catenin-like protein 1"/>
    <property type="match status" value="1"/>
</dbReference>
<reference evidence="13" key="1">
    <citation type="submission" date="2021-02" db="EMBL/GenBank/DDBJ databases">
        <authorList>
            <person name="Bekaert M."/>
        </authorList>
    </citation>
    <scope>NUCLEOTIDE SEQUENCE</scope>
    <source>
        <strain evidence="13">IoA-00</strain>
    </source>
</reference>
<dbReference type="GO" id="GO:0005634">
    <property type="term" value="C:nucleus"/>
    <property type="evidence" value="ECO:0007669"/>
    <property type="project" value="UniProtKB-SubCell"/>
</dbReference>
<evidence type="ECO:0000256" key="2">
    <source>
        <dbReference type="ARBA" id="ARBA00010216"/>
    </source>
</evidence>
<name>A0A7R8H0M9_LEPSM</name>
<dbReference type="PANTHER" id="PTHR12444">
    <property type="entry name" value="PROTEIN EFR3 HOMOLOG CMP44E"/>
    <property type="match status" value="1"/>
</dbReference>
<evidence type="ECO:0000256" key="6">
    <source>
        <dbReference type="ARBA" id="ARBA00023242"/>
    </source>
</evidence>
<feature type="compositionally biased region" description="Acidic residues" evidence="11">
    <location>
        <begin position="804"/>
        <end position="818"/>
    </location>
</feature>
<evidence type="ECO:0000256" key="1">
    <source>
        <dbReference type="ARBA" id="ARBA00004123"/>
    </source>
</evidence>
<evidence type="ECO:0000313" key="14">
    <source>
        <dbReference type="Proteomes" id="UP000675881"/>
    </source>
</evidence>
<dbReference type="InterPro" id="IPR049152">
    <property type="entry name" value="EFR3-like_ARM"/>
</dbReference>
<dbReference type="InterPro" id="IPR016024">
    <property type="entry name" value="ARM-type_fold"/>
</dbReference>
<dbReference type="Proteomes" id="UP000675881">
    <property type="component" value="Chromosome 1"/>
</dbReference>
<evidence type="ECO:0000256" key="11">
    <source>
        <dbReference type="SAM" id="MobiDB-lite"/>
    </source>
</evidence>
<dbReference type="GO" id="GO:0005886">
    <property type="term" value="C:plasma membrane"/>
    <property type="evidence" value="ECO:0007669"/>
    <property type="project" value="TreeGrafter"/>
</dbReference>
<feature type="domain" description="Beta-catenin-like protein 1 N-terminal" evidence="12">
    <location>
        <begin position="834"/>
        <end position="924"/>
    </location>
</feature>
<evidence type="ECO:0000256" key="7">
    <source>
        <dbReference type="ARBA" id="ARBA00058456"/>
    </source>
</evidence>
<proteinExistence type="inferred from homology"/>
<dbReference type="Pfam" id="PF21052">
    <property type="entry name" value="EFR3_ARM"/>
    <property type="match status" value="1"/>
</dbReference>
<feature type="domain" description="Beta-catenin-like protein 1 N-terminal" evidence="12">
    <location>
        <begin position="931"/>
        <end position="1125"/>
    </location>
</feature>
<gene>
    <name evidence="13" type="ORF">LSAA_519</name>
</gene>
<sequence>MSGFCGCCSPLKPRFKRLVDDIFPPVAEDGLVKSKMETLTYYAATSPEKLDRIGEYLAYRIGRDISRQRQGFVLIGMEAMDALLKSCHAQSLNLYVESFLKTVQRLLESPEPELEILASESFLKFSQIEEDTPSYHRTYDFFVDRFSQMCHAENVEFQERLRTSGLLGLNGVIRKTVNEDLAENIWDPKHMDKIIPSLLYNIHTNKEEDSSSAALLESQTPSKMADQLLRELVKATSFSTIKSVLLPVLVHVDNHRLWEEHNQTRAVQVFEAIMYSIQPDLSYIVIDRLMGHLDTTSAAKKKSQIASVLAKIIGIGVGDSTVGPSVLEIINALLKHLKKQTNGNTGGGGAFYVQQYHHALLTALGEYVSRLPDFQMVEIMTFILSKVPSHEANASDQQLLQIMLKALYCVAEKYTSKYFTTTFSPQFLSPLLRILSSPDQEVRLMVLQILQTLVDRHDNLEKLSKPSLRPANLGLKTVFHINSIVQIKCSPKKTLFHVYNTFKKVLEESNSNEVLEYMYTTVALLVMETSNSDDGTVYLLDLIVCIQNIASINLALSSENRFALHALAISLLALLASTVNIAELDAYVDRLIDARERRAIHMLPPFTEDYHPGLDPNTPDESLLIKEETIKEALTNAGKNLQKMDSLPRRQNSPHNYLWHENTIGDAQSRRVSTVSLISSGLDVDSTSSSPGIEKKPFNEEVSVAAFRKVLEGPTSKEKEEEEKNSKGIMDVNELLNFKPKMAPKRPLNTVEDEYEDNPDETYEMRAAKKLKAKSAAKKRLEEERLAVLEAEVEQQSRKNPSVENDDDDDEVMEDEDRGSENYCNSSLSLSSLVIDLIQELTDIDTLHESQDGADALIQTLSNNQIAPLLVQNLERLSTLSDDDNDGIHNTLAIIENLIEFRPQMCREAVDAGILVWLTKRLKKRIVLRLGEGLQLMNLMLREKKSSRNGALKVLTHALSGHQGKDCCNKLVDVLGLRTIFPLFMKTPKKSKRKGVTADEHEERTVSIVSSLLRNIRTGTQRQRLLAKFTENDFEKVDRLLEMHFKYLEKVDATERLLLRQKEDLDEDETYLRRLEGGLFTLQLVDYIIMEICCNSGASTSNIKARVHQILNQRNANVKTIRNIVREYAGNLGQEQEGESDKQHLLQLVDKF</sequence>
<dbReference type="InterPro" id="IPR013180">
    <property type="entry name" value="CTNNBL1_N"/>
</dbReference>
<protein>
    <recommendedName>
        <fullName evidence="9">Beta-catenin-like protein 1</fullName>
    </recommendedName>
    <alternativeName>
        <fullName evidence="10">Nuclear-associated protein</fullName>
    </alternativeName>
</protein>
<keyword evidence="3" id="KW-0597">Phosphoprotein</keyword>
<dbReference type="AlphaFoldDB" id="A0A7R8H0M9"/>
<accession>A0A7R8H0M9</accession>
<comment type="subcellular location">
    <subcellularLocation>
        <location evidence="1">Nucleus</location>
    </subcellularLocation>
</comment>
<comment type="function">
    <text evidence="7">Component of the PRP19-CDC5L complex that forms an integral part of the spliceosome and is required for activating pre-mRNA splicing. Participates in AID/AICDA-mediated somatic hypermutation (SHM) and class-switch recombination (CSR), 2 processes resulting in the production of high-affinity, mutated isotype-switched antibodies.</text>
</comment>
<keyword evidence="5" id="KW-0175">Coiled coil</keyword>
<evidence type="ECO:0000256" key="4">
    <source>
        <dbReference type="ARBA" id="ARBA00022737"/>
    </source>
</evidence>
<dbReference type="SUPFAM" id="SSF48371">
    <property type="entry name" value="ARM repeat"/>
    <property type="match status" value="1"/>
</dbReference>
<evidence type="ECO:0000256" key="8">
    <source>
        <dbReference type="ARBA" id="ARBA00061776"/>
    </source>
</evidence>
<dbReference type="GO" id="GO:0072659">
    <property type="term" value="P:protein localization to plasma membrane"/>
    <property type="evidence" value="ECO:0007669"/>
    <property type="project" value="TreeGrafter"/>
</dbReference>
<evidence type="ECO:0000256" key="3">
    <source>
        <dbReference type="ARBA" id="ARBA00022553"/>
    </source>
</evidence>
<dbReference type="Pfam" id="PF08216">
    <property type="entry name" value="CTNNBL"/>
    <property type="match status" value="2"/>
</dbReference>
<evidence type="ECO:0000256" key="5">
    <source>
        <dbReference type="ARBA" id="ARBA00023054"/>
    </source>
</evidence>
<keyword evidence="14" id="KW-1185">Reference proteome</keyword>
<comment type="subunit">
    <text evidence="8">Component of the PRP19-CDC5L splicing complex composed of a core complex comprising a homotetramer of PRPF19, CDC5L, PLRG1 and BCAS2, and at least three less stably associated proteins CTNNBL1, CWC15 and HSPA8. Interacts directly with CWC15 and CDC5L in the complex. Interacts with AICDA; the interaction is important for the antibody diversification activity of AICDA. Interacts with PRPF31 (via its NLS). Interacts (via its N-terminal NLS) with KPNA1 and KPNA2.</text>
</comment>
<organism evidence="13 14">
    <name type="scientific">Lepeophtheirus salmonis</name>
    <name type="common">Salmon louse</name>
    <name type="synonym">Caligus salmonis</name>
    <dbReference type="NCBI Taxonomy" id="72036"/>
    <lineage>
        <taxon>Eukaryota</taxon>
        <taxon>Metazoa</taxon>
        <taxon>Ecdysozoa</taxon>
        <taxon>Arthropoda</taxon>
        <taxon>Crustacea</taxon>
        <taxon>Multicrustacea</taxon>
        <taxon>Hexanauplia</taxon>
        <taxon>Copepoda</taxon>
        <taxon>Siphonostomatoida</taxon>
        <taxon>Caligidae</taxon>
        <taxon>Lepeophtheirus</taxon>
    </lineage>
</organism>
<dbReference type="InterPro" id="IPR011989">
    <property type="entry name" value="ARM-like"/>
</dbReference>
<keyword evidence="4" id="KW-0677">Repeat</keyword>
<dbReference type="GO" id="GO:0010467">
    <property type="term" value="P:gene expression"/>
    <property type="evidence" value="ECO:0007669"/>
    <property type="project" value="UniProtKB-ARBA"/>
</dbReference>
<dbReference type="PANTHER" id="PTHR12444:SF8">
    <property type="entry name" value="PROTEIN EFR3 HOMOLOG CMP44E"/>
    <property type="match status" value="1"/>
</dbReference>
<evidence type="ECO:0000256" key="9">
    <source>
        <dbReference type="ARBA" id="ARBA00070106"/>
    </source>
</evidence>
<dbReference type="EMBL" id="HG994580">
    <property type="protein sequence ID" value="CAF2773632.1"/>
    <property type="molecule type" value="Genomic_DNA"/>
</dbReference>
<dbReference type="OrthoDB" id="1898821at2759"/>
<evidence type="ECO:0000313" key="13">
    <source>
        <dbReference type="EMBL" id="CAF2773632.1"/>
    </source>
</evidence>
<dbReference type="InterPro" id="IPR051851">
    <property type="entry name" value="EFR3_Homologs"/>
</dbReference>
<evidence type="ECO:0000259" key="12">
    <source>
        <dbReference type="Pfam" id="PF08216"/>
    </source>
</evidence>
<evidence type="ECO:0000256" key="10">
    <source>
        <dbReference type="ARBA" id="ARBA00083862"/>
    </source>
</evidence>
<feature type="region of interest" description="Disordered" evidence="11">
    <location>
        <begin position="791"/>
        <end position="824"/>
    </location>
</feature>
<dbReference type="Gene3D" id="1.25.10.10">
    <property type="entry name" value="Leucine-rich Repeat Variant"/>
    <property type="match status" value="3"/>
</dbReference>